<reference evidence="1" key="1">
    <citation type="submission" date="2006-10" db="EMBL/GenBank/DDBJ databases">
        <authorList>
            <person name="Amadeo P."/>
            <person name="Zhao Q."/>
            <person name="Wortman J."/>
            <person name="Fraser-Liggett C."/>
            <person name="Carlton J."/>
        </authorList>
    </citation>
    <scope>NUCLEOTIDE SEQUENCE</scope>
    <source>
        <strain evidence="1">G3</strain>
    </source>
</reference>
<dbReference type="VEuPathDB" id="TrichDB:TVAG_208910"/>
<gene>
    <name evidence="1" type="ORF">TVAG_208910</name>
</gene>
<keyword evidence="2" id="KW-1185">Reference proteome</keyword>
<evidence type="ECO:0000313" key="2">
    <source>
        <dbReference type="Proteomes" id="UP000001542"/>
    </source>
</evidence>
<dbReference type="InParanoid" id="A2DVD3"/>
<organism evidence="1 2">
    <name type="scientific">Trichomonas vaginalis (strain ATCC PRA-98 / G3)</name>
    <dbReference type="NCBI Taxonomy" id="412133"/>
    <lineage>
        <taxon>Eukaryota</taxon>
        <taxon>Metamonada</taxon>
        <taxon>Parabasalia</taxon>
        <taxon>Trichomonadida</taxon>
        <taxon>Trichomonadidae</taxon>
        <taxon>Trichomonas</taxon>
    </lineage>
</organism>
<dbReference type="SUPFAM" id="SSF48371">
    <property type="entry name" value="ARM repeat"/>
    <property type="match status" value="1"/>
</dbReference>
<proteinExistence type="predicted"/>
<dbReference type="Proteomes" id="UP000001542">
    <property type="component" value="Unassembled WGS sequence"/>
</dbReference>
<reference evidence="1" key="2">
    <citation type="journal article" date="2007" name="Science">
        <title>Draft genome sequence of the sexually transmitted pathogen Trichomonas vaginalis.</title>
        <authorList>
            <person name="Carlton J.M."/>
            <person name="Hirt R.P."/>
            <person name="Silva J.C."/>
            <person name="Delcher A.L."/>
            <person name="Schatz M."/>
            <person name="Zhao Q."/>
            <person name="Wortman J.R."/>
            <person name="Bidwell S.L."/>
            <person name="Alsmark U.C.M."/>
            <person name="Besteiro S."/>
            <person name="Sicheritz-Ponten T."/>
            <person name="Noel C.J."/>
            <person name="Dacks J.B."/>
            <person name="Foster P.G."/>
            <person name="Simillion C."/>
            <person name="Van de Peer Y."/>
            <person name="Miranda-Saavedra D."/>
            <person name="Barton G.J."/>
            <person name="Westrop G.D."/>
            <person name="Mueller S."/>
            <person name="Dessi D."/>
            <person name="Fiori P.L."/>
            <person name="Ren Q."/>
            <person name="Paulsen I."/>
            <person name="Zhang H."/>
            <person name="Bastida-Corcuera F.D."/>
            <person name="Simoes-Barbosa A."/>
            <person name="Brown M.T."/>
            <person name="Hayes R.D."/>
            <person name="Mukherjee M."/>
            <person name="Okumura C.Y."/>
            <person name="Schneider R."/>
            <person name="Smith A.J."/>
            <person name="Vanacova S."/>
            <person name="Villalvazo M."/>
            <person name="Haas B.J."/>
            <person name="Pertea M."/>
            <person name="Feldblyum T.V."/>
            <person name="Utterback T.R."/>
            <person name="Shu C.L."/>
            <person name="Osoegawa K."/>
            <person name="de Jong P.J."/>
            <person name="Hrdy I."/>
            <person name="Horvathova L."/>
            <person name="Zubacova Z."/>
            <person name="Dolezal P."/>
            <person name="Malik S.B."/>
            <person name="Logsdon J.M. Jr."/>
            <person name="Henze K."/>
            <person name="Gupta A."/>
            <person name="Wang C.C."/>
            <person name="Dunne R.L."/>
            <person name="Upcroft J.A."/>
            <person name="Upcroft P."/>
            <person name="White O."/>
            <person name="Salzberg S.L."/>
            <person name="Tang P."/>
            <person name="Chiu C.-H."/>
            <person name="Lee Y.-S."/>
            <person name="Embley T.M."/>
            <person name="Coombs G.H."/>
            <person name="Mottram J.C."/>
            <person name="Tachezy J."/>
            <person name="Fraser-Liggett C.M."/>
            <person name="Johnson P.J."/>
        </authorList>
    </citation>
    <scope>NUCLEOTIDE SEQUENCE [LARGE SCALE GENOMIC DNA]</scope>
    <source>
        <strain evidence="1">G3</strain>
    </source>
</reference>
<protein>
    <submittedName>
        <fullName evidence="1">Uncharacterized protein</fullName>
    </submittedName>
</protein>
<name>A2DVD3_TRIV3</name>
<evidence type="ECO:0000313" key="1">
    <source>
        <dbReference type="EMBL" id="EAY15612.1"/>
    </source>
</evidence>
<dbReference type="InterPro" id="IPR016024">
    <property type="entry name" value="ARM-type_fold"/>
</dbReference>
<dbReference type="VEuPathDB" id="TrichDB:TVAGG3_0335220"/>
<sequence>MNDLLGKIEKINGSRADKNVISGLFQEIDQKVNVINIKRTFPENASGGIEKILQFLKDAACNAESDIRVQAHSTTARFLAHISPFYPKTLRTLLGPQSNLLPTDGNPYAELFIANVFAWLTHDTDEIYLQDLYANDCCIKYFANQAPEVKNNMSKVIRQLRNPPRVWLLTLLNLLLKKMLDGEADSDLQNAITNVVFHNQDLVSILFKELHKNRQLIPKSLPLISHLISHDINLDRVQLLPTAGFAMTMLERHDNETLLEAAFTILSKPSASFTIQTTMEGDLVRLKLFARNETYEINFDINSSESASKYLLPLPFSYLQWKPQDKSNSNAKFKSIANIASKTKDPQILEQTFDLFSYALRMEYHENTLEIIDQFSRCCTLYLNKSRHYQLLALIRELIYLKQVTTRPSLDIESSILKLIVSFTPSNIDKYYDRIVYDTVLNYVVEDASSDFPALRDSAIKCLDSFCHHKKHELIIELLFNKLDCFDYKKMEYTLYSCCILGESKPDLDMYYLLPTIQTTIDILLFNVLPISTLTLAMRYLSMFNMLTLDVEMFGDIPNIIYQIVTESTNYIVGTMRKLKSTRYDPKILISQIDANFKANPIEILGSNPIIDRQSMFPQLYYALKLYNSLPISNTIASLYNCITDACIQIFPDMASEGLLRYWPLLVGADKQIVLNSITTHLKLSPNFDVAAKWLKIVMDPTNEGLIMEVPEFKNSFVMHINNIPSHSKFILPSSLLRYTKFILQTGSDVTKKYKEAIQNLPDEERVDFLRTVRELDESVAKQIVDGDLPELKVNFAGGLIESMREMIKLTKSIYTDVKRRVKLYEMAKSSKQTREIIRDNLNVGLPANLHSRNDTVRYIAITKFNICQILPEKLSELLHYYCSVFSTEGIIVTLRYWFENYNLNTMDLIGKDNNLAYQFPPDSIPEIIKFLTLNKDKYKNKLAEFINKYAPDILHDKSVIVKYVIPESRYENRAINFTNYISSISESSLRNPDTVLDLINTISYNIQRHSQEINENPILTSHLMTALLTCEEKAISTLLIALCAKCLKDFSNKTVTKILNFVTLRDDKWFDIDMSLLMAFMNVKEFEFDDDTIIKTTFPDWKRQTIFQSILTSFNINTDLNTNVLTDAIKTPVDPQKFVDAIFCLMKILQSDCEMPDGVVKGMLKNVTDFIELYPMNPFVMKFIPVFIYKCFAFEIEPKDLNEFVKTIFNRHRHANFDSLLPCLTLTYTKSQNTYNDIIYLIMNLMMKRMRGNLVQIKSHIGLINLACENSNFDKQLRIEFFKTQVDELIGLLKSDIMYFQGEVIYSIFELIYHYQPEMVIDYMTKRIFGNVSFLPFYAALRKFVDTHSIKSDEDYQNMLIQEFRKITDDQQFFAIKYFFDVRYPKYTAQFARLILREKGFAGTDASLQELKTAILPAKHSRSLF</sequence>
<dbReference type="EMBL" id="DS113253">
    <property type="protein sequence ID" value="EAY15612.1"/>
    <property type="molecule type" value="Genomic_DNA"/>
</dbReference>
<dbReference type="RefSeq" id="XP_001327835.1">
    <property type="nucleotide sequence ID" value="XM_001327800.1"/>
</dbReference>
<dbReference type="KEGG" id="tva:4773618"/>
<accession>A2DVD3</accession>